<keyword evidence="3 4" id="KW-0687">Ribonucleoprotein</keyword>
<keyword evidence="2 4" id="KW-0689">Ribosomal protein</keyword>
<dbReference type="GeneID" id="42365296"/>
<gene>
    <name evidence="7" type="primary">rps10p</name>
    <name evidence="4" type="synonym">rps10</name>
    <name evidence="7" type="ORF">LC1Nh_0906</name>
</gene>
<evidence type="ECO:0000259" key="6">
    <source>
        <dbReference type="SMART" id="SM01403"/>
    </source>
</evidence>
<evidence type="ECO:0000256" key="1">
    <source>
        <dbReference type="ARBA" id="ARBA00007102"/>
    </source>
</evidence>
<accession>A0A5Q0UIY5</accession>
<dbReference type="InterPro" id="IPR001848">
    <property type="entry name" value="Ribosomal_uS10"/>
</dbReference>
<keyword evidence="8" id="KW-1185">Reference proteome</keyword>
<dbReference type="GO" id="GO:0000049">
    <property type="term" value="F:tRNA binding"/>
    <property type="evidence" value="ECO:0007669"/>
    <property type="project" value="UniProtKB-UniRule"/>
</dbReference>
<evidence type="ECO:0000256" key="2">
    <source>
        <dbReference type="ARBA" id="ARBA00022980"/>
    </source>
</evidence>
<dbReference type="OrthoDB" id="371736at2157"/>
<protein>
    <recommendedName>
        <fullName evidence="4">Small ribosomal subunit protein uS10</fullName>
    </recommendedName>
</protein>
<proteinExistence type="inferred from homology"/>
<dbReference type="Proteomes" id="UP000377803">
    <property type="component" value="Chromosome"/>
</dbReference>
<dbReference type="NCBIfam" id="TIGR01049">
    <property type="entry name" value="rpsJ_bact"/>
    <property type="match status" value="1"/>
</dbReference>
<dbReference type="GO" id="GO:0015935">
    <property type="term" value="C:small ribosomal subunit"/>
    <property type="evidence" value="ECO:0007669"/>
    <property type="project" value="UniProtKB-UniRule"/>
</dbReference>
<comment type="subunit">
    <text evidence="4">Part of the 30S ribosomal subunit.</text>
</comment>
<evidence type="ECO:0000256" key="5">
    <source>
        <dbReference type="SAM" id="MobiDB-lite"/>
    </source>
</evidence>
<feature type="region of interest" description="Disordered" evidence="5">
    <location>
        <begin position="34"/>
        <end position="58"/>
    </location>
</feature>
<dbReference type="RefSeq" id="WP_153550530.1">
    <property type="nucleotide sequence ID" value="NZ_CP040089.1"/>
</dbReference>
<sequence length="102" mass="11643">MQQARVKLRSTSQEKVDDLAEEIVEIGDEYEAEISGPVPLPTKNMNITTRKAPDGEGSSTIERYEMHVHKRLIDVKDSERALRQVMRVHVPEGVDIEIELME</sequence>
<dbReference type="HAMAP" id="MF_00508">
    <property type="entry name" value="Ribosomal_uS10"/>
    <property type="match status" value="1"/>
</dbReference>
<dbReference type="NCBIfam" id="TIGR01046">
    <property type="entry name" value="uS10_euk_arch"/>
    <property type="match status" value="1"/>
</dbReference>
<dbReference type="Pfam" id="PF00338">
    <property type="entry name" value="Ribosomal_S10"/>
    <property type="match status" value="1"/>
</dbReference>
<dbReference type="AlphaFoldDB" id="A0A5Q0UIY5"/>
<dbReference type="SMART" id="SM01403">
    <property type="entry name" value="Ribosomal_S10"/>
    <property type="match status" value="1"/>
</dbReference>
<dbReference type="PRINTS" id="PR00971">
    <property type="entry name" value="RIBOSOMALS10"/>
</dbReference>
<evidence type="ECO:0000256" key="3">
    <source>
        <dbReference type="ARBA" id="ARBA00023274"/>
    </source>
</evidence>
<dbReference type="InterPro" id="IPR005729">
    <property type="entry name" value="Ribosomal_uS10_euk/arc"/>
</dbReference>
<dbReference type="Gene3D" id="3.30.70.600">
    <property type="entry name" value="Ribosomal protein S10 domain"/>
    <property type="match status" value="1"/>
</dbReference>
<dbReference type="KEGG" id="ncon:LC1Nh_0906"/>
<evidence type="ECO:0000313" key="8">
    <source>
        <dbReference type="Proteomes" id="UP000377803"/>
    </source>
</evidence>
<dbReference type="SUPFAM" id="SSF54999">
    <property type="entry name" value="Ribosomal protein S10"/>
    <property type="match status" value="1"/>
</dbReference>
<dbReference type="InterPro" id="IPR027486">
    <property type="entry name" value="Ribosomal_uS10_dom"/>
</dbReference>
<dbReference type="EMBL" id="CP040089">
    <property type="protein sequence ID" value="QGA80789.1"/>
    <property type="molecule type" value="Genomic_DNA"/>
</dbReference>
<comment type="function">
    <text evidence="4">Involved in the binding of tRNA to the ribosomes.</text>
</comment>
<comment type="similarity">
    <text evidence="1 4">Belongs to the universal ribosomal protein uS10 family.</text>
</comment>
<evidence type="ECO:0000313" key="7">
    <source>
        <dbReference type="EMBL" id="QGA80789.1"/>
    </source>
</evidence>
<dbReference type="GO" id="GO:0003735">
    <property type="term" value="F:structural constituent of ribosome"/>
    <property type="evidence" value="ECO:0007669"/>
    <property type="project" value="UniProtKB-UniRule"/>
</dbReference>
<dbReference type="PANTHER" id="PTHR11700">
    <property type="entry name" value="30S RIBOSOMAL PROTEIN S10 FAMILY MEMBER"/>
    <property type="match status" value="1"/>
</dbReference>
<evidence type="ECO:0000256" key="4">
    <source>
        <dbReference type="HAMAP-Rule" id="MF_00508"/>
    </source>
</evidence>
<dbReference type="InterPro" id="IPR036838">
    <property type="entry name" value="Ribosomal_uS10_dom_sf"/>
</dbReference>
<reference evidence="8" key="1">
    <citation type="submission" date="2019-05" db="EMBL/GenBank/DDBJ databases">
        <title>Candidatus Nanohalobium constans, a novel model system to study the DPANN nano-sized archaea: genomic and physiological characterization of a nanoarchaeon co-cultured with its chitinotrophic host.</title>
        <authorList>
            <person name="La Cono V."/>
            <person name="Arcadi E."/>
            <person name="Crisafi F."/>
            <person name="Denaro R."/>
            <person name="La Spada G."/>
            <person name="Messina E."/>
            <person name="Smedile F."/>
            <person name="Toshchakov S.V."/>
            <person name="Shevchenko M.A."/>
            <person name="Golyshin P.N."/>
            <person name="Golyshina O.V."/>
            <person name="Ferrer M."/>
            <person name="Rohde M."/>
            <person name="Mushegian A."/>
            <person name="Sorokin D.Y."/>
            <person name="Giuliano L."/>
            <person name="Yakimov M.M."/>
        </authorList>
    </citation>
    <scope>NUCLEOTIDE SEQUENCE [LARGE SCALE GENOMIC DNA]</scope>
    <source>
        <strain evidence="8">LC1Nh</strain>
    </source>
</reference>
<organism evidence="7 8">
    <name type="scientific">Candidatus Nanohalobium constans</name>
    <dbReference type="NCBI Taxonomy" id="2565781"/>
    <lineage>
        <taxon>Archaea</taxon>
        <taxon>Candidatus Nanohalarchaeota</taxon>
        <taxon>Candidatus Nanohalobia</taxon>
        <taxon>Candidatus Nanohalobiales</taxon>
        <taxon>Candidatus Nanohalobiaceae</taxon>
        <taxon>Candidatus Nanohalobium</taxon>
    </lineage>
</organism>
<name>A0A5Q0UIY5_9ARCH</name>
<feature type="domain" description="Small ribosomal subunit protein uS10" evidence="6">
    <location>
        <begin position="5"/>
        <end position="99"/>
    </location>
</feature>
<dbReference type="GO" id="GO:0006412">
    <property type="term" value="P:translation"/>
    <property type="evidence" value="ECO:0007669"/>
    <property type="project" value="UniProtKB-UniRule"/>
</dbReference>